<feature type="transmembrane region" description="Helical" evidence="2">
    <location>
        <begin position="6"/>
        <end position="23"/>
    </location>
</feature>
<feature type="compositionally biased region" description="Basic residues" evidence="1">
    <location>
        <begin position="340"/>
        <end position="355"/>
    </location>
</feature>
<evidence type="ECO:0000313" key="5">
    <source>
        <dbReference type="Proteomes" id="UP001063368"/>
    </source>
</evidence>
<proteinExistence type="predicted"/>
<evidence type="ECO:0000256" key="1">
    <source>
        <dbReference type="SAM" id="MobiDB-lite"/>
    </source>
</evidence>
<gene>
    <name evidence="4" type="ORF">N9A08_04945</name>
</gene>
<keyword evidence="5" id="KW-1185">Reference proteome</keyword>
<dbReference type="PANTHER" id="PTHR34351">
    <property type="entry name" value="SLR1927 PROTEIN-RELATED"/>
    <property type="match status" value="1"/>
</dbReference>
<organism evidence="4 5">
    <name type="scientific">Arthrobacter koreensis</name>
    <dbReference type="NCBI Taxonomy" id="199136"/>
    <lineage>
        <taxon>Bacteria</taxon>
        <taxon>Bacillati</taxon>
        <taxon>Actinomycetota</taxon>
        <taxon>Actinomycetes</taxon>
        <taxon>Micrococcales</taxon>
        <taxon>Micrococcaceae</taxon>
        <taxon>Arthrobacter</taxon>
    </lineage>
</organism>
<dbReference type="Pfam" id="PF01882">
    <property type="entry name" value="DUF58"/>
    <property type="match status" value="1"/>
</dbReference>
<dbReference type="EMBL" id="CP106856">
    <property type="protein sequence ID" value="UYB37015.1"/>
    <property type="molecule type" value="Genomic_DNA"/>
</dbReference>
<evidence type="ECO:0000313" key="4">
    <source>
        <dbReference type="EMBL" id="UYB37015.1"/>
    </source>
</evidence>
<feature type="transmembrane region" description="Helical" evidence="2">
    <location>
        <begin position="28"/>
        <end position="49"/>
    </location>
</feature>
<reference evidence="4" key="1">
    <citation type="submission" date="2022-09" db="EMBL/GenBank/DDBJ databases">
        <authorList>
            <person name="Li D."/>
            <person name="Cheng J."/>
            <person name="Li Y."/>
        </authorList>
    </citation>
    <scope>NUCLEOTIDE SEQUENCE</scope>
    <source>
        <strain evidence="4">DL</strain>
    </source>
</reference>
<feature type="region of interest" description="Disordered" evidence="1">
    <location>
        <begin position="333"/>
        <end position="377"/>
    </location>
</feature>
<keyword evidence="2" id="KW-1133">Transmembrane helix</keyword>
<name>A0ABY6FUV7_9MICC</name>
<accession>A0ABY6FUV7</accession>
<evidence type="ECO:0000256" key="2">
    <source>
        <dbReference type="SAM" id="Phobius"/>
    </source>
</evidence>
<keyword evidence="2" id="KW-0812">Transmembrane</keyword>
<feature type="domain" description="DUF58" evidence="3">
    <location>
        <begin position="195"/>
        <end position="240"/>
    </location>
</feature>
<evidence type="ECO:0000259" key="3">
    <source>
        <dbReference type="Pfam" id="PF01882"/>
    </source>
</evidence>
<keyword evidence="2" id="KW-0472">Membrane</keyword>
<dbReference type="RefSeq" id="WP_263128583.1">
    <property type="nucleotide sequence ID" value="NZ_CP106856.1"/>
</dbReference>
<sequence length="476" mass="49940">MLTGRGWGLVAAGVVSLLGAQVLGRRDLLLLGVFLILTPLAAALALRLLKPQFSVQRSFRPSTAETGIPVSVGLTVRPVKPFGGTARMTEELPARFGTSPEFLFPAARADGLASRYEYRLVSSRRGLYRIGPVSAGFLDPFGLALARHTIGGTDDLIVKPVPVELPAAVLDGLRGGDGSVATRVQGVPSQDDVTTREYRHGDPMRRVHWSATARHGELMVRQEETVATPRATLVLDQRESSYDQGFLSPFWAETADDAAPASSESFEWAVAAVMSIGADLLERGFAVRLLDAQARPGLQRSPSSADPRAAVFSGAAAAGELGEGLAALGLEEAAAASGPRPRHGSRTRRTLRRPGRPAPSGASPRPERSTHPGQHQPFGDALLEALLDARHRGPLVVITGALSEEDARRLAPAADAVPSALVLLVTERPAAAAAQLALLRSAGWTAEAAAPSQPVAAAWSGAAEHAAALAQQGLRP</sequence>
<protein>
    <submittedName>
        <fullName evidence="4">DUF58 domain-containing protein</fullName>
    </submittedName>
</protein>
<dbReference type="Proteomes" id="UP001063368">
    <property type="component" value="Chromosome"/>
</dbReference>
<dbReference type="InterPro" id="IPR002881">
    <property type="entry name" value="DUF58"/>
</dbReference>
<dbReference type="PANTHER" id="PTHR34351:SF1">
    <property type="entry name" value="SLR1927 PROTEIN"/>
    <property type="match status" value="1"/>
</dbReference>